<organism evidence="2 3">
    <name type="scientific">Prorocentrum cordatum</name>
    <dbReference type="NCBI Taxonomy" id="2364126"/>
    <lineage>
        <taxon>Eukaryota</taxon>
        <taxon>Sar</taxon>
        <taxon>Alveolata</taxon>
        <taxon>Dinophyceae</taxon>
        <taxon>Prorocentrales</taxon>
        <taxon>Prorocentraceae</taxon>
        <taxon>Prorocentrum</taxon>
    </lineage>
</organism>
<dbReference type="EMBL" id="CAUYUJ010008138">
    <property type="protein sequence ID" value="CAK0822995.1"/>
    <property type="molecule type" value="Genomic_DNA"/>
</dbReference>
<evidence type="ECO:0000313" key="2">
    <source>
        <dbReference type="EMBL" id="CAK0822995.1"/>
    </source>
</evidence>
<feature type="non-terminal residue" evidence="2">
    <location>
        <position position="1"/>
    </location>
</feature>
<feature type="region of interest" description="Disordered" evidence="1">
    <location>
        <begin position="90"/>
        <end position="126"/>
    </location>
</feature>
<feature type="non-terminal residue" evidence="2">
    <location>
        <position position="126"/>
    </location>
</feature>
<feature type="compositionally biased region" description="Basic and acidic residues" evidence="1">
    <location>
        <begin position="90"/>
        <end position="112"/>
    </location>
</feature>
<dbReference type="Proteomes" id="UP001189429">
    <property type="component" value="Unassembled WGS sequence"/>
</dbReference>
<evidence type="ECO:0000313" key="3">
    <source>
        <dbReference type="Proteomes" id="UP001189429"/>
    </source>
</evidence>
<feature type="compositionally biased region" description="Low complexity" evidence="1">
    <location>
        <begin position="113"/>
        <end position="126"/>
    </location>
</feature>
<keyword evidence="3" id="KW-1185">Reference proteome</keyword>
<feature type="region of interest" description="Disordered" evidence="1">
    <location>
        <begin position="21"/>
        <end position="45"/>
    </location>
</feature>
<comment type="caution">
    <text evidence="2">The sequence shown here is derived from an EMBL/GenBank/DDBJ whole genome shotgun (WGS) entry which is preliminary data.</text>
</comment>
<accession>A0ABN9RX21</accession>
<proteinExistence type="predicted"/>
<name>A0ABN9RX21_9DINO</name>
<evidence type="ECO:0000256" key="1">
    <source>
        <dbReference type="SAM" id="MobiDB-lite"/>
    </source>
</evidence>
<gene>
    <name evidence="2" type="ORF">PCOR1329_LOCUS23869</name>
</gene>
<protein>
    <submittedName>
        <fullName evidence="2">Uncharacterized protein</fullName>
    </submittedName>
</protein>
<reference evidence="2" key="1">
    <citation type="submission" date="2023-10" db="EMBL/GenBank/DDBJ databases">
        <authorList>
            <person name="Chen Y."/>
            <person name="Shah S."/>
            <person name="Dougan E. K."/>
            <person name="Thang M."/>
            <person name="Chan C."/>
        </authorList>
    </citation>
    <scope>NUCLEOTIDE SEQUENCE [LARGE SCALE GENOMIC DNA]</scope>
</reference>
<sequence>QYAQFKAPGSEDMRRDGIASYARFPSAGEAPPSESAMLGGAGAGAEHKLEMDEEMLDRVVAALGLEGEGVPYHKFQQLRNLVIAEKTALREREKKEEEERSRRQAEEKREALEAAALPAKEALSEA</sequence>